<feature type="compositionally biased region" description="Low complexity" evidence="1">
    <location>
        <begin position="62"/>
        <end position="73"/>
    </location>
</feature>
<dbReference type="EMBL" id="AP002820">
    <property type="protein sequence ID" value="BAD86895.1"/>
    <property type="molecule type" value="Genomic_DNA"/>
</dbReference>
<organism evidence="2">
    <name type="scientific">Oryza sativa subsp. japonica</name>
    <name type="common">Rice</name>
    <dbReference type="NCBI Taxonomy" id="39947"/>
    <lineage>
        <taxon>Eukaryota</taxon>
        <taxon>Viridiplantae</taxon>
        <taxon>Streptophyta</taxon>
        <taxon>Embryophyta</taxon>
        <taxon>Tracheophyta</taxon>
        <taxon>Spermatophyta</taxon>
        <taxon>Magnoliopsida</taxon>
        <taxon>Liliopsida</taxon>
        <taxon>Poales</taxon>
        <taxon>Poaceae</taxon>
        <taxon>BOP clade</taxon>
        <taxon>Oryzoideae</taxon>
        <taxon>Oryzeae</taxon>
        <taxon>Oryzinae</taxon>
        <taxon>Oryza</taxon>
        <taxon>Oryza sativa</taxon>
    </lineage>
</organism>
<proteinExistence type="predicted"/>
<reference evidence="2" key="1">
    <citation type="journal article" date="2002" name="Nature">
        <title>The genome sequence and structure of rice chromosome 1.</title>
        <authorList>
            <person name="Sasaki T."/>
            <person name="Matsumoto T."/>
            <person name="Yamamoto K."/>
            <person name="Sakata K."/>
            <person name="Baba T."/>
            <person name="Katayose Y."/>
            <person name="Wu J."/>
            <person name="Niimura Y."/>
            <person name="Cheng Z."/>
            <person name="Nagamura Y."/>
            <person name="Antonio B.A."/>
            <person name="Kanamori H."/>
            <person name="Hosokawa S."/>
            <person name="Masukawa M."/>
            <person name="Arikawa K."/>
            <person name="Chiden Y."/>
            <person name="Hayashi M."/>
            <person name="Okamoto M."/>
            <person name="Ando T."/>
            <person name="Aoki H."/>
            <person name="Arita K."/>
            <person name="Hamada M."/>
            <person name="Harada C."/>
            <person name="Hijishita S."/>
            <person name="Honda M."/>
            <person name="Ichikawa Y."/>
            <person name="Idonuma A."/>
            <person name="Iijima M."/>
            <person name="Ikeda M."/>
            <person name="Ikeno M."/>
            <person name="Itoh S."/>
            <person name="Itoh T."/>
            <person name="Itoh Y."/>
            <person name="Itoh Y."/>
            <person name="Iwabuchi A."/>
            <person name="Kamiya K."/>
            <person name="Karasawa W."/>
            <person name="Katagiri S."/>
            <person name="Kikuta A."/>
            <person name="Kobayashi N."/>
            <person name="Kono I."/>
            <person name="Machita K."/>
            <person name="Maehara T."/>
            <person name="Mizuno H."/>
            <person name="Mizubayashi T."/>
            <person name="Mukai Y."/>
            <person name="Nagasaki H."/>
            <person name="Nakashima M."/>
            <person name="Nakama Y."/>
            <person name="Nakamichi Y."/>
            <person name="Nakamura M."/>
            <person name="Namiki N."/>
            <person name="Negishi M."/>
            <person name="Ohta I."/>
            <person name="Ono N."/>
            <person name="Saji S."/>
            <person name="Sakai K."/>
            <person name="Shibata M."/>
            <person name="Shimokawa T."/>
            <person name="Shomura A."/>
            <person name="Song J."/>
            <person name="Takazaki Y."/>
            <person name="Terasawa K."/>
            <person name="Tsuji K."/>
            <person name="Waki K."/>
            <person name="Yamagata H."/>
            <person name="Yamane H."/>
            <person name="Yoshiki S."/>
            <person name="Yoshihara R."/>
            <person name="Yukawa K."/>
            <person name="Zhong H."/>
            <person name="Iwama H."/>
            <person name="Endo T."/>
            <person name="Ito H."/>
            <person name="Hahn J.H."/>
            <person name="Kim H.I."/>
            <person name="Eun M.Y."/>
            <person name="Yano M."/>
            <person name="Jiang J."/>
            <person name="Gojobori T."/>
        </authorList>
    </citation>
    <scope>NUCLEOTIDE SEQUENCE [LARGE SCALE GENOMIC DNA]</scope>
</reference>
<dbReference type="AlphaFoldDB" id="Q5JNR8"/>
<feature type="compositionally biased region" description="Gly residues" evidence="1">
    <location>
        <begin position="44"/>
        <end position="61"/>
    </location>
</feature>
<feature type="region of interest" description="Disordered" evidence="1">
    <location>
        <begin position="102"/>
        <end position="142"/>
    </location>
</feature>
<protein>
    <submittedName>
        <fullName evidence="2">Uncharacterized protein</fullName>
    </submittedName>
</protein>
<feature type="region of interest" description="Disordered" evidence="1">
    <location>
        <begin position="165"/>
        <end position="202"/>
    </location>
</feature>
<evidence type="ECO:0000313" key="2">
    <source>
        <dbReference type="EMBL" id="BAD86895.1"/>
    </source>
</evidence>
<evidence type="ECO:0000256" key="1">
    <source>
        <dbReference type="SAM" id="MobiDB-lite"/>
    </source>
</evidence>
<sequence length="202" mass="19814">MITLLNLIKFHSRASPSLHSSPSLLSLSLTFSSPSSLPLPLPDNGGGLATAGASGGGGGADGPSPLLPSLSDPAEGRGGGDGVAEGGRAVVVVRLPSLSLPDQAEGRVSGRGTAREGGGGVAPLYSPPSPTPSPSQIRPRGGATVAVRLPSLSLLDLVRGVATAAAWPDGTARCDSPTSPSPSPSQKPNPKSGPRGGGGEWI</sequence>
<gene>
    <name evidence="2" type="primary">P0702D12.19</name>
</gene>
<feature type="region of interest" description="Disordered" evidence="1">
    <location>
        <begin position="42"/>
        <end position="83"/>
    </location>
</feature>
<name>Q5JNR8_ORYSJ</name>
<dbReference type="Proteomes" id="UP000817658">
    <property type="component" value="Chromosome 1"/>
</dbReference>
<accession>Q5JNR8</accession>